<dbReference type="AlphaFoldDB" id="A0AAE1A261"/>
<dbReference type="Proteomes" id="UP001283361">
    <property type="component" value="Unassembled WGS sequence"/>
</dbReference>
<comment type="caution">
    <text evidence="1">The sequence shown here is derived from an EMBL/GenBank/DDBJ whole genome shotgun (WGS) entry which is preliminary data.</text>
</comment>
<protein>
    <submittedName>
        <fullName evidence="1">Uncharacterized protein</fullName>
    </submittedName>
</protein>
<organism evidence="1 2">
    <name type="scientific">Elysia crispata</name>
    <name type="common">lettuce slug</name>
    <dbReference type="NCBI Taxonomy" id="231223"/>
    <lineage>
        <taxon>Eukaryota</taxon>
        <taxon>Metazoa</taxon>
        <taxon>Spiralia</taxon>
        <taxon>Lophotrochozoa</taxon>
        <taxon>Mollusca</taxon>
        <taxon>Gastropoda</taxon>
        <taxon>Heterobranchia</taxon>
        <taxon>Euthyneura</taxon>
        <taxon>Panpulmonata</taxon>
        <taxon>Sacoglossa</taxon>
        <taxon>Placobranchoidea</taxon>
        <taxon>Plakobranchidae</taxon>
        <taxon>Elysia</taxon>
    </lineage>
</organism>
<gene>
    <name evidence="1" type="ORF">RRG08_011150</name>
</gene>
<keyword evidence="2" id="KW-1185">Reference proteome</keyword>
<sequence length="162" mass="18580">MMWLTRPGVETVTSVWTRQESAWRGNRQILNLDHRNFLLYRGVDMSDREITRICTSSWEKSRLMEGVLQGGATREDWDSFDITGHQSVGESTVKKIQDWWRQAAAGFALCPTNHWSRPLVLITGSKLMGESQNLRDDIAIGLSARTAFVPHSLQRYMNARVQ</sequence>
<evidence type="ECO:0000313" key="1">
    <source>
        <dbReference type="EMBL" id="KAK3779126.1"/>
    </source>
</evidence>
<dbReference type="EMBL" id="JAWDGP010002879">
    <property type="protein sequence ID" value="KAK3779126.1"/>
    <property type="molecule type" value="Genomic_DNA"/>
</dbReference>
<accession>A0AAE1A261</accession>
<proteinExistence type="predicted"/>
<reference evidence="1" key="1">
    <citation type="journal article" date="2023" name="G3 (Bethesda)">
        <title>A reference genome for the long-term kleptoplast-retaining sea slug Elysia crispata morphotype clarki.</title>
        <authorList>
            <person name="Eastman K.E."/>
            <person name="Pendleton A.L."/>
            <person name="Shaikh M.A."/>
            <person name="Suttiyut T."/>
            <person name="Ogas R."/>
            <person name="Tomko P."/>
            <person name="Gavelis G."/>
            <person name="Widhalm J.R."/>
            <person name="Wisecaver J.H."/>
        </authorList>
    </citation>
    <scope>NUCLEOTIDE SEQUENCE</scope>
    <source>
        <strain evidence="1">ECLA1</strain>
    </source>
</reference>
<name>A0AAE1A261_9GAST</name>
<evidence type="ECO:0000313" key="2">
    <source>
        <dbReference type="Proteomes" id="UP001283361"/>
    </source>
</evidence>